<keyword evidence="2" id="KW-1133">Transmembrane helix</keyword>
<gene>
    <name evidence="3" type="ORF">EV192_112186</name>
</gene>
<feature type="region of interest" description="Disordered" evidence="1">
    <location>
        <begin position="217"/>
        <end position="243"/>
    </location>
</feature>
<organism evidence="3 4">
    <name type="scientific">Actinocrispum wychmicini</name>
    <dbReference type="NCBI Taxonomy" id="1213861"/>
    <lineage>
        <taxon>Bacteria</taxon>
        <taxon>Bacillati</taxon>
        <taxon>Actinomycetota</taxon>
        <taxon>Actinomycetes</taxon>
        <taxon>Pseudonocardiales</taxon>
        <taxon>Pseudonocardiaceae</taxon>
        <taxon>Actinocrispum</taxon>
    </lineage>
</organism>
<evidence type="ECO:0000256" key="1">
    <source>
        <dbReference type="SAM" id="MobiDB-lite"/>
    </source>
</evidence>
<name>A0A4R2J3C7_9PSEU</name>
<comment type="caution">
    <text evidence="3">The sequence shown here is derived from an EMBL/GenBank/DDBJ whole genome shotgun (WGS) entry which is preliminary data.</text>
</comment>
<feature type="transmembrane region" description="Helical" evidence="2">
    <location>
        <begin position="175"/>
        <end position="194"/>
    </location>
</feature>
<proteinExistence type="predicted"/>
<evidence type="ECO:0000313" key="4">
    <source>
        <dbReference type="Proteomes" id="UP000295680"/>
    </source>
</evidence>
<dbReference type="Proteomes" id="UP000295680">
    <property type="component" value="Unassembled WGS sequence"/>
</dbReference>
<protein>
    <submittedName>
        <fullName evidence="3">Uncharacterized protein (TIGR04222 family)</fullName>
    </submittedName>
</protein>
<feature type="transmembrane region" description="Helical" evidence="2">
    <location>
        <begin position="150"/>
        <end position="169"/>
    </location>
</feature>
<accession>A0A4R2J3C7</accession>
<evidence type="ECO:0000256" key="2">
    <source>
        <dbReference type="SAM" id="Phobius"/>
    </source>
</evidence>
<dbReference type="EMBL" id="SLWS01000012">
    <property type="protein sequence ID" value="TCO52454.1"/>
    <property type="molecule type" value="Genomic_DNA"/>
</dbReference>
<sequence>MKDTWGIPGPEFLGLYAIAFLISLLFLFAIRIHTRTGAAHSTPAPGALTRSEVACLTGGPRRVVEAAVAQLVDTGQLRPVSAGYVQAAAHADGTNPVERTVIADVRRYGRRSTSILTDRLAASDAVTEVTERLVRTGFLVDAGLAARRRAIGVVPMVTVLAVGVARWFAELVNDRPIGQLTMVVAAAGVVGYVMGRHEIGPRTFIGDHVARELTDELPDRTHRRHPGVSPADRTVGRGRSTGG</sequence>
<keyword evidence="2" id="KW-0812">Transmembrane</keyword>
<keyword evidence="2" id="KW-0472">Membrane</keyword>
<dbReference type="OrthoDB" id="3620552at2"/>
<dbReference type="NCBIfam" id="TIGR04222">
    <property type="entry name" value="near_uncomplex"/>
    <property type="match status" value="1"/>
</dbReference>
<feature type="transmembrane region" description="Helical" evidence="2">
    <location>
        <begin position="12"/>
        <end position="30"/>
    </location>
</feature>
<dbReference type="AlphaFoldDB" id="A0A4R2J3C7"/>
<reference evidence="3 4" key="1">
    <citation type="submission" date="2019-03" db="EMBL/GenBank/DDBJ databases">
        <title>Genomic Encyclopedia of Type Strains, Phase IV (KMG-IV): sequencing the most valuable type-strain genomes for metagenomic binning, comparative biology and taxonomic classification.</title>
        <authorList>
            <person name="Goeker M."/>
        </authorList>
    </citation>
    <scope>NUCLEOTIDE SEQUENCE [LARGE SCALE GENOMIC DNA]</scope>
    <source>
        <strain evidence="3 4">DSM 45934</strain>
    </source>
</reference>
<dbReference type="RefSeq" id="WP_132124386.1">
    <property type="nucleotide sequence ID" value="NZ_SLWS01000012.1"/>
</dbReference>
<dbReference type="InterPro" id="IPR026467">
    <property type="entry name" value="Ser/Gly_Cys_C_dom"/>
</dbReference>
<keyword evidence="4" id="KW-1185">Reference proteome</keyword>
<evidence type="ECO:0000313" key="3">
    <source>
        <dbReference type="EMBL" id="TCO52454.1"/>
    </source>
</evidence>